<dbReference type="InParanoid" id="A0A0U5JB07"/>
<dbReference type="AlphaFoldDB" id="A0A0U5JB07"/>
<dbReference type="EMBL" id="LN879502">
    <property type="protein sequence ID" value="CUI17016.1"/>
    <property type="molecule type" value="Genomic_DNA"/>
</dbReference>
<reference evidence="2" key="1">
    <citation type="submission" date="2015-09" db="EMBL/GenBank/DDBJ databases">
        <authorList>
            <person name="Bertelli C."/>
        </authorList>
    </citation>
    <scope>NUCLEOTIDE SEQUENCE [LARGE SCALE GENOMIC DNA]</scope>
    <source>
        <strain evidence="2">KNic</strain>
    </source>
</reference>
<evidence type="ECO:0000313" key="1">
    <source>
        <dbReference type="EMBL" id="CUI17016.1"/>
    </source>
</evidence>
<protein>
    <submittedName>
        <fullName evidence="1">Uncharacterized protein</fullName>
    </submittedName>
</protein>
<name>A0A0U5JB07_9BACT</name>
<organism evidence="1 2">
    <name type="scientific">Candidatus Protochlamydia naegleriophila</name>
    <dbReference type="NCBI Taxonomy" id="389348"/>
    <lineage>
        <taxon>Bacteria</taxon>
        <taxon>Pseudomonadati</taxon>
        <taxon>Chlamydiota</taxon>
        <taxon>Chlamydiia</taxon>
        <taxon>Parachlamydiales</taxon>
        <taxon>Parachlamydiaceae</taxon>
        <taxon>Candidatus Protochlamydia</taxon>
    </lineage>
</organism>
<dbReference type="Proteomes" id="UP000069902">
    <property type="component" value="Chromosome cPNK"/>
</dbReference>
<dbReference type="KEGG" id="pnl:PNK_1403"/>
<evidence type="ECO:0000313" key="2">
    <source>
        <dbReference type="Proteomes" id="UP000069902"/>
    </source>
</evidence>
<sequence>MYKNASYKEKFALLNDWFGLVIDSVKKDLKNEHLKKDLYFVKKFLGSKNLNKLTTEDLTEAYQRAIVEEEKGEELAEFITSRWLLKNSELYELFETRLSQINPNFTDLEELTVAQAQPLMDDSVRQFGAAQTYLFSVLNSVVFPKEVFERLEQQARQQSQEEEQDNQVRMEKMTTDNLKKAFETEVSRLTDKYEKKLAGLQKKYVTDVEGLKKQIAQLQRKLQGKDA</sequence>
<dbReference type="RefSeq" id="WP_059061173.1">
    <property type="nucleotide sequence ID" value="NZ_LN879502.1"/>
</dbReference>
<dbReference type="PATRIC" id="fig|389348.3.peg.1569"/>
<dbReference type="STRING" id="389348.PNK_1403"/>
<gene>
    <name evidence="1" type="ORF">PNK_1403</name>
</gene>
<proteinExistence type="predicted"/>
<accession>A0A0U5JB07</accession>
<keyword evidence="2" id="KW-1185">Reference proteome</keyword>